<dbReference type="EMBL" id="LT575490">
    <property type="protein sequence ID" value="SAY44357.1"/>
    <property type="molecule type" value="Genomic_DNA"/>
</dbReference>
<accession>A0A1C3HH63</accession>
<feature type="transmembrane region" description="Helical" evidence="1">
    <location>
        <begin position="43"/>
        <end position="62"/>
    </location>
</feature>
<sequence length="189" mass="21399">MKNLPDDYFLDADDELVDFLEAQGEACIKDIYQSNTVNKENGYKLLSILIVGIGSSFLLLTQRPSLDFLSAGLAVFIGYWSLCAVYLVMRVLTVHMHGLVYASPDQLYKSNYKNINQEHFDYFKSKGFSGECNRLSVMRRYRLHALCLTANELISDNEKIRKGLTRARMATIITPACALIISALTYLFS</sequence>
<keyword evidence="1" id="KW-0812">Transmembrane</keyword>
<keyword evidence="1" id="KW-0472">Membrane</keyword>
<evidence type="ECO:0000313" key="2">
    <source>
        <dbReference type="EMBL" id="SAY44357.1"/>
    </source>
</evidence>
<protein>
    <submittedName>
        <fullName evidence="2">Uncharacterized protein</fullName>
    </submittedName>
</protein>
<organism evidence="2">
    <name type="scientific">Serratia marcescens</name>
    <dbReference type="NCBI Taxonomy" id="615"/>
    <lineage>
        <taxon>Bacteria</taxon>
        <taxon>Pseudomonadati</taxon>
        <taxon>Pseudomonadota</taxon>
        <taxon>Gammaproteobacteria</taxon>
        <taxon>Enterobacterales</taxon>
        <taxon>Yersiniaceae</taxon>
        <taxon>Serratia</taxon>
    </lineage>
</organism>
<proteinExistence type="predicted"/>
<feature type="transmembrane region" description="Helical" evidence="1">
    <location>
        <begin position="68"/>
        <end position="89"/>
    </location>
</feature>
<feature type="transmembrane region" description="Helical" evidence="1">
    <location>
        <begin position="169"/>
        <end position="188"/>
    </location>
</feature>
<keyword evidence="1" id="KW-1133">Transmembrane helix</keyword>
<reference evidence="2" key="1">
    <citation type="submission" date="2016-05" db="EMBL/GenBank/DDBJ databases">
        <authorList>
            <person name="Cock P.J.A."/>
            <person name="Cock P.J.A."/>
        </authorList>
    </citation>
    <scope>NUCLEOTIDE SEQUENCE</scope>
    <source>
        <strain evidence="2">PWN146_assembly</strain>
    </source>
</reference>
<evidence type="ECO:0000256" key="1">
    <source>
        <dbReference type="SAM" id="Phobius"/>
    </source>
</evidence>
<gene>
    <name evidence="2" type="ORF">PWN146_03065</name>
</gene>
<dbReference type="AlphaFoldDB" id="A0A1C3HH63"/>
<name>A0A1C3HH63_SERMA</name>